<organism evidence="2">
    <name type="scientific">marine metagenome</name>
    <dbReference type="NCBI Taxonomy" id="408172"/>
    <lineage>
        <taxon>unclassified sequences</taxon>
        <taxon>metagenomes</taxon>
        <taxon>ecological metagenomes</taxon>
    </lineage>
</organism>
<gene>
    <name evidence="2" type="ORF">METZ01_LOCUS359211</name>
</gene>
<sequence length="55" mass="6609">MLDIKFIIENKEECKNKLLMRGEKLDVDNLEKLFEKRKKLILKTEEISTIRNKTS</sequence>
<dbReference type="InterPro" id="IPR010978">
    <property type="entry name" value="tRNA-bd_arm"/>
</dbReference>
<dbReference type="InterPro" id="IPR042103">
    <property type="entry name" value="SerRS_1_N_sf"/>
</dbReference>
<reference evidence="2" key="1">
    <citation type="submission" date="2018-05" db="EMBL/GenBank/DDBJ databases">
        <authorList>
            <person name="Lanie J.A."/>
            <person name="Ng W.-L."/>
            <person name="Kazmierczak K.M."/>
            <person name="Andrzejewski T.M."/>
            <person name="Davidsen T.M."/>
            <person name="Wayne K.J."/>
            <person name="Tettelin H."/>
            <person name="Glass J.I."/>
            <person name="Rusch D."/>
            <person name="Podicherti R."/>
            <person name="Tsui H.-C.T."/>
            <person name="Winkler M.E."/>
        </authorList>
    </citation>
    <scope>NUCLEOTIDE SEQUENCE</scope>
</reference>
<dbReference type="Gene3D" id="1.10.287.40">
    <property type="entry name" value="Serine-tRNA synthetase, tRNA binding domain"/>
    <property type="match status" value="1"/>
</dbReference>
<dbReference type="GO" id="GO:0000166">
    <property type="term" value="F:nucleotide binding"/>
    <property type="evidence" value="ECO:0007669"/>
    <property type="project" value="InterPro"/>
</dbReference>
<protein>
    <recommendedName>
        <fullName evidence="1">Serine-tRNA synthetase type1 N-terminal domain-containing protein</fullName>
    </recommendedName>
</protein>
<name>A0A382SAW8_9ZZZZ</name>
<accession>A0A382SAW8</accession>
<dbReference type="AlphaFoldDB" id="A0A382SAW8"/>
<evidence type="ECO:0000259" key="1">
    <source>
        <dbReference type="Pfam" id="PF02403"/>
    </source>
</evidence>
<feature type="non-terminal residue" evidence="2">
    <location>
        <position position="55"/>
    </location>
</feature>
<evidence type="ECO:0000313" key="2">
    <source>
        <dbReference type="EMBL" id="SVD06357.1"/>
    </source>
</evidence>
<proteinExistence type="predicted"/>
<feature type="domain" description="Serine-tRNA synthetase type1 N-terminal" evidence="1">
    <location>
        <begin position="1"/>
        <end position="55"/>
    </location>
</feature>
<dbReference type="Pfam" id="PF02403">
    <property type="entry name" value="Seryl_tRNA_N"/>
    <property type="match status" value="1"/>
</dbReference>
<dbReference type="SUPFAM" id="SSF46589">
    <property type="entry name" value="tRNA-binding arm"/>
    <property type="match status" value="1"/>
</dbReference>
<dbReference type="InterPro" id="IPR015866">
    <property type="entry name" value="Ser-tRNA-synth_1_N"/>
</dbReference>
<dbReference type="EMBL" id="UINC01127318">
    <property type="protein sequence ID" value="SVD06357.1"/>
    <property type="molecule type" value="Genomic_DNA"/>
</dbReference>